<comment type="caution">
    <text evidence="2">The sequence shown here is derived from an EMBL/GenBank/DDBJ whole genome shotgun (WGS) entry which is preliminary data.</text>
</comment>
<dbReference type="EMBL" id="MU863897">
    <property type="protein sequence ID" value="KAK4202476.1"/>
    <property type="molecule type" value="Genomic_DNA"/>
</dbReference>
<feature type="compositionally biased region" description="Polar residues" evidence="1">
    <location>
        <begin position="1"/>
        <end position="14"/>
    </location>
</feature>
<reference evidence="2" key="2">
    <citation type="submission" date="2023-05" db="EMBL/GenBank/DDBJ databases">
        <authorList>
            <consortium name="Lawrence Berkeley National Laboratory"/>
            <person name="Steindorff A."/>
            <person name="Hensen N."/>
            <person name="Bonometti L."/>
            <person name="Westerberg I."/>
            <person name="Brannstrom I.O."/>
            <person name="Guillou S."/>
            <person name="Cros-Aarteil S."/>
            <person name="Calhoun S."/>
            <person name="Haridas S."/>
            <person name="Kuo A."/>
            <person name="Mondo S."/>
            <person name="Pangilinan J."/>
            <person name="Riley R."/>
            <person name="Labutti K."/>
            <person name="Andreopoulos B."/>
            <person name="Lipzen A."/>
            <person name="Chen C."/>
            <person name="Yanf M."/>
            <person name="Daum C."/>
            <person name="Ng V."/>
            <person name="Clum A."/>
            <person name="Ohm R."/>
            <person name="Martin F."/>
            <person name="Silar P."/>
            <person name="Natvig D."/>
            <person name="Lalanne C."/>
            <person name="Gautier V."/>
            <person name="Ament-Velasquez S.L."/>
            <person name="Kruys A."/>
            <person name="Hutchinson M.I."/>
            <person name="Powell A.J."/>
            <person name="Barry K."/>
            <person name="Miller A.N."/>
            <person name="Grigoriev I.V."/>
            <person name="Debuchy R."/>
            <person name="Gladieux P."/>
            <person name="Thoren M.H."/>
            <person name="Johannesson H."/>
        </authorList>
    </citation>
    <scope>NUCLEOTIDE SEQUENCE</scope>
    <source>
        <strain evidence="2">CBS 315.58</strain>
    </source>
</reference>
<feature type="region of interest" description="Disordered" evidence="1">
    <location>
        <begin position="94"/>
        <end position="115"/>
    </location>
</feature>
<proteinExistence type="predicted"/>
<name>A0AAN7AVB0_9PEZI</name>
<dbReference type="AlphaFoldDB" id="A0AAN7AVB0"/>
<dbReference type="Proteomes" id="UP001303160">
    <property type="component" value="Unassembled WGS sequence"/>
</dbReference>
<protein>
    <submittedName>
        <fullName evidence="2">Uncharacterized protein</fullName>
    </submittedName>
</protein>
<evidence type="ECO:0000256" key="1">
    <source>
        <dbReference type="SAM" id="MobiDB-lite"/>
    </source>
</evidence>
<evidence type="ECO:0000313" key="3">
    <source>
        <dbReference type="Proteomes" id="UP001303160"/>
    </source>
</evidence>
<accession>A0AAN7AVB0</accession>
<gene>
    <name evidence="2" type="ORF">QBC40DRAFT_294743</name>
</gene>
<feature type="region of interest" description="Disordered" evidence="1">
    <location>
        <begin position="1"/>
        <end position="20"/>
    </location>
</feature>
<organism evidence="2 3">
    <name type="scientific">Triangularia verruculosa</name>
    <dbReference type="NCBI Taxonomy" id="2587418"/>
    <lineage>
        <taxon>Eukaryota</taxon>
        <taxon>Fungi</taxon>
        <taxon>Dikarya</taxon>
        <taxon>Ascomycota</taxon>
        <taxon>Pezizomycotina</taxon>
        <taxon>Sordariomycetes</taxon>
        <taxon>Sordariomycetidae</taxon>
        <taxon>Sordariales</taxon>
        <taxon>Podosporaceae</taxon>
        <taxon>Triangularia</taxon>
    </lineage>
</organism>
<sequence>MTASCAFAPSSQSEQDQRQRTRVDAVLEISLSLISTTECKLRIYQDPKAYKLELSKQTNDQMVHRDEDEVLEVDRWLQHVFAPTLTSRMNRMRMRRRRGTQRSTGTGQTGDPGKPTAPFHVSVLGAPCPLSPIEISGPTFKAVISFQFLVSVPLSKPTSSCTDQPIDASRMCFRRACRSCDVHWLRPSEAMPRYARHTTCHLRWMPSGWPVQKRAKK</sequence>
<keyword evidence="3" id="KW-1185">Reference proteome</keyword>
<evidence type="ECO:0000313" key="2">
    <source>
        <dbReference type="EMBL" id="KAK4202476.1"/>
    </source>
</evidence>
<reference evidence="2" key="1">
    <citation type="journal article" date="2023" name="Mol. Phylogenet. Evol.">
        <title>Genome-scale phylogeny and comparative genomics of the fungal order Sordariales.</title>
        <authorList>
            <person name="Hensen N."/>
            <person name="Bonometti L."/>
            <person name="Westerberg I."/>
            <person name="Brannstrom I.O."/>
            <person name="Guillou S."/>
            <person name="Cros-Aarteil S."/>
            <person name="Calhoun S."/>
            <person name="Haridas S."/>
            <person name="Kuo A."/>
            <person name="Mondo S."/>
            <person name="Pangilinan J."/>
            <person name="Riley R."/>
            <person name="LaButti K."/>
            <person name="Andreopoulos B."/>
            <person name="Lipzen A."/>
            <person name="Chen C."/>
            <person name="Yan M."/>
            <person name="Daum C."/>
            <person name="Ng V."/>
            <person name="Clum A."/>
            <person name="Steindorff A."/>
            <person name="Ohm R.A."/>
            <person name="Martin F."/>
            <person name="Silar P."/>
            <person name="Natvig D.O."/>
            <person name="Lalanne C."/>
            <person name="Gautier V."/>
            <person name="Ament-Velasquez S.L."/>
            <person name="Kruys A."/>
            <person name="Hutchinson M.I."/>
            <person name="Powell A.J."/>
            <person name="Barry K."/>
            <person name="Miller A.N."/>
            <person name="Grigoriev I.V."/>
            <person name="Debuchy R."/>
            <person name="Gladieux P."/>
            <person name="Hiltunen Thoren M."/>
            <person name="Johannesson H."/>
        </authorList>
    </citation>
    <scope>NUCLEOTIDE SEQUENCE</scope>
    <source>
        <strain evidence="2">CBS 315.58</strain>
    </source>
</reference>